<dbReference type="AlphaFoldDB" id="A0A5B7E2Z4"/>
<evidence type="ECO:0000313" key="1">
    <source>
        <dbReference type="EMBL" id="MPC27506.1"/>
    </source>
</evidence>
<evidence type="ECO:0000313" key="2">
    <source>
        <dbReference type="Proteomes" id="UP000324222"/>
    </source>
</evidence>
<accession>A0A5B7E2Z4</accession>
<name>A0A5B7E2Z4_PORTR</name>
<organism evidence="1 2">
    <name type="scientific">Portunus trituberculatus</name>
    <name type="common">Swimming crab</name>
    <name type="synonym">Neptunus trituberculatus</name>
    <dbReference type="NCBI Taxonomy" id="210409"/>
    <lineage>
        <taxon>Eukaryota</taxon>
        <taxon>Metazoa</taxon>
        <taxon>Ecdysozoa</taxon>
        <taxon>Arthropoda</taxon>
        <taxon>Crustacea</taxon>
        <taxon>Multicrustacea</taxon>
        <taxon>Malacostraca</taxon>
        <taxon>Eumalacostraca</taxon>
        <taxon>Eucarida</taxon>
        <taxon>Decapoda</taxon>
        <taxon>Pleocyemata</taxon>
        <taxon>Brachyura</taxon>
        <taxon>Eubrachyura</taxon>
        <taxon>Portunoidea</taxon>
        <taxon>Portunidae</taxon>
        <taxon>Portuninae</taxon>
        <taxon>Portunus</taxon>
    </lineage>
</organism>
<comment type="caution">
    <text evidence="1">The sequence shown here is derived from an EMBL/GenBank/DDBJ whole genome shotgun (WGS) entry which is preliminary data.</text>
</comment>
<proteinExistence type="predicted"/>
<reference evidence="1 2" key="1">
    <citation type="submission" date="2019-05" db="EMBL/GenBank/DDBJ databases">
        <title>Another draft genome of Portunus trituberculatus and its Hox gene families provides insights of decapod evolution.</title>
        <authorList>
            <person name="Jeong J.-H."/>
            <person name="Song I."/>
            <person name="Kim S."/>
            <person name="Choi T."/>
            <person name="Kim D."/>
            <person name="Ryu S."/>
            <person name="Kim W."/>
        </authorList>
    </citation>
    <scope>NUCLEOTIDE SEQUENCE [LARGE SCALE GENOMIC DNA]</scope>
    <source>
        <tissue evidence="1">Muscle</tissue>
    </source>
</reference>
<sequence length="69" mass="7645">MHYLYWASLFPGHADERTDLIQSKRSPSSLNSDLMTCFMSPYFSPVAWCEGKGGGEVVRGGREGFGLGR</sequence>
<dbReference type="EMBL" id="VSRR010001759">
    <property type="protein sequence ID" value="MPC27506.1"/>
    <property type="molecule type" value="Genomic_DNA"/>
</dbReference>
<gene>
    <name evidence="1" type="ORF">E2C01_020676</name>
</gene>
<keyword evidence="2" id="KW-1185">Reference proteome</keyword>
<protein>
    <submittedName>
        <fullName evidence="1">Uncharacterized protein</fullName>
    </submittedName>
</protein>
<dbReference type="Proteomes" id="UP000324222">
    <property type="component" value="Unassembled WGS sequence"/>
</dbReference>